<dbReference type="InterPro" id="IPR000859">
    <property type="entry name" value="CUB_dom"/>
</dbReference>
<evidence type="ECO:0000313" key="5">
    <source>
        <dbReference type="EMBL" id="KAK2148646.1"/>
    </source>
</evidence>
<keyword evidence="6" id="KW-1185">Reference proteome</keyword>
<evidence type="ECO:0000256" key="1">
    <source>
        <dbReference type="ARBA" id="ARBA00023157"/>
    </source>
</evidence>
<dbReference type="Proteomes" id="UP001208570">
    <property type="component" value="Unassembled WGS sequence"/>
</dbReference>
<keyword evidence="1" id="KW-1015">Disulfide bond</keyword>
<dbReference type="Pfam" id="PF00431">
    <property type="entry name" value="CUB"/>
    <property type="match status" value="1"/>
</dbReference>
<evidence type="ECO:0000256" key="2">
    <source>
        <dbReference type="PROSITE-ProRule" id="PRU00059"/>
    </source>
</evidence>
<feature type="domain" description="CUB" evidence="4">
    <location>
        <begin position="195"/>
        <end position="318"/>
    </location>
</feature>
<evidence type="ECO:0000313" key="6">
    <source>
        <dbReference type="Proteomes" id="UP001208570"/>
    </source>
</evidence>
<dbReference type="PROSITE" id="PS01180">
    <property type="entry name" value="CUB"/>
    <property type="match status" value="1"/>
</dbReference>
<dbReference type="Gene3D" id="2.60.120.740">
    <property type="match status" value="1"/>
</dbReference>
<name>A0AAD9MYR8_9ANNE</name>
<gene>
    <name evidence="5" type="ORF">LSH36_488g05043</name>
</gene>
<dbReference type="AlphaFoldDB" id="A0AAD9MYR8"/>
<dbReference type="SUPFAM" id="SSF49854">
    <property type="entry name" value="Spermadhesin, CUB domain"/>
    <property type="match status" value="1"/>
</dbReference>
<feature type="signal peptide" evidence="3">
    <location>
        <begin position="1"/>
        <end position="32"/>
    </location>
</feature>
<dbReference type="Gene3D" id="2.60.120.290">
    <property type="entry name" value="Spermadhesin, CUB domain"/>
    <property type="match status" value="1"/>
</dbReference>
<comment type="caution">
    <text evidence="2">Lacks conserved residue(s) required for the propagation of feature annotation.</text>
</comment>
<dbReference type="InterPro" id="IPR035914">
    <property type="entry name" value="Sperma_CUB_dom_sf"/>
</dbReference>
<reference evidence="5" key="1">
    <citation type="journal article" date="2023" name="Mol. Biol. Evol.">
        <title>Third-Generation Sequencing Reveals the Adaptive Role of the Epigenome in Three Deep-Sea Polychaetes.</title>
        <authorList>
            <person name="Perez M."/>
            <person name="Aroh O."/>
            <person name="Sun Y."/>
            <person name="Lan Y."/>
            <person name="Juniper S.K."/>
            <person name="Young C.R."/>
            <person name="Angers B."/>
            <person name="Qian P.Y."/>
        </authorList>
    </citation>
    <scope>NUCLEOTIDE SEQUENCE</scope>
    <source>
        <strain evidence="5">P08H-3</strain>
    </source>
</reference>
<comment type="caution">
    <text evidence="5">The sequence shown here is derived from an EMBL/GenBank/DDBJ whole genome shotgun (WGS) entry which is preliminary data.</text>
</comment>
<sequence>MNKIDMLCRRKDFVVHLVCFVLIEVVVLCTDAKTVSQCYGGQAFSFISLYCGYKKVIQIQRAFHGVHKNAVIDHCGYLDQDCTMDTIHLYDWSKCEGKHSCVQTINPVPMIGCNQTEMTYLQVHYACVPGTAYRPSRSRTTMPRPSIMFRIPPNLANQITHLPSRDIIQRNPFIAEVTSKQPTPSVTMYEEQTNTGLNHSRTAQEVILTSPGYPEYYPTDTECRCVVKGHENTKVSVTYQDMSLVMRAGQCVDWLLLQSLGFRNSAAVTCGQMVAKEKTLMAKGSWLLLHFHTAVVDAGVSPLGVRNMKGFKVKVKSKWLIESIKGTLR</sequence>
<accession>A0AAD9MYR8</accession>
<feature type="chain" id="PRO_5042270008" description="CUB domain-containing protein" evidence="3">
    <location>
        <begin position="33"/>
        <end position="329"/>
    </location>
</feature>
<keyword evidence="3" id="KW-0732">Signal</keyword>
<dbReference type="CDD" id="cd22823">
    <property type="entry name" value="Gal_Rha_Lectin"/>
    <property type="match status" value="1"/>
</dbReference>
<protein>
    <recommendedName>
        <fullName evidence="4">CUB domain-containing protein</fullName>
    </recommendedName>
</protein>
<dbReference type="EMBL" id="JAODUP010000488">
    <property type="protein sequence ID" value="KAK2148646.1"/>
    <property type="molecule type" value="Genomic_DNA"/>
</dbReference>
<organism evidence="5 6">
    <name type="scientific">Paralvinella palmiformis</name>
    <dbReference type="NCBI Taxonomy" id="53620"/>
    <lineage>
        <taxon>Eukaryota</taxon>
        <taxon>Metazoa</taxon>
        <taxon>Spiralia</taxon>
        <taxon>Lophotrochozoa</taxon>
        <taxon>Annelida</taxon>
        <taxon>Polychaeta</taxon>
        <taxon>Sedentaria</taxon>
        <taxon>Canalipalpata</taxon>
        <taxon>Terebellida</taxon>
        <taxon>Terebelliformia</taxon>
        <taxon>Alvinellidae</taxon>
        <taxon>Paralvinella</taxon>
    </lineage>
</organism>
<dbReference type="InterPro" id="IPR043159">
    <property type="entry name" value="Lectin_gal-bd_sf"/>
</dbReference>
<evidence type="ECO:0000259" key="4">
    <source>
        <dbReference type="PROSITE" id="PS01180"/>
    </source>
</evidence>
<proteinExistence type="predicted"/>
<evidence type="ECO:0000256" key="3">
    <source>
        <dbReference type="SAM" id="SignalP"/>
    </source>
</evidence>